<dbReference type="Gene3D" id="3.30.450.30">
    <property type="entry name" value="Dynein light chain 2a, cytoplasmic"/>
    <property type="match status" value="1"/>
</dbReference>
<proteinExistence type="predicted"/>
<organism evidence="1 2">
    <name type="scientific">Parelaphostrongylus tenuis</name>
    <name type="common">Meningeal worm</name>
    <dbReference type="NCBI Taxonomy" id="148309"/>
    <lineage>
        <taxon>Eukaryota</taxon>
        <taxon>Metazoa</taxon>
        <taxon>Ecdysozoa</taxon>
        <taxon>Nematoda</taxon>
        <taxon>Chromadorea</taxon>
        <taxon>Rhabditida</taxon>
        <taxon>Rhabditina</taxon>
        <taxon>Rhabditomorpha</taxon>
        <taxon>Strongyloidea</taxon>
        <taxon>Metastrongylidae</taxon>
        <taxon>Parelaphostrongylus</taxon>
    </lineage>
</organism>
<keyword evidence="2" id="KW-1185">Reference proteome</keyword>
<dbReference type="AlphaFoldDB" id="A0AAD5MHT7"/>
<comment type="caution">
    <text evidence="1">The sequence shown here is derived from an EMBL/GenBank/DDBJ whole genome shotgun (WGS) entry which is preliminary data.</text>
</comment>
<dbReference type="GO" id="GO:0003779">
    <property type="term" value="F:actin binding"/>
    <property type="evidence" value="ECO:0007669"/>
    <property type="project" value="InterPro"/>
</dbReference>
<gene>
    <name evidence="1" type="primary">PFN2</name>
    <name evidence="1" type="ORF">KIN20_005051</name>
</gene>
<evidence type="ECO:0000313" key="2">
    <source>
        <dbReference type="Proteomes" id="UP001196413"/>
    </source>
</evidence>
<reference evidence="1" key="1">
    <citation type="submission" date="2021-06" db="EMBL/GenBank/DDBJ databases">
        <title>Parelaphostrongylus tenuis whole genome reference sequence.</title>
        <authorList>
            <person name="Garwood T.J."/>
            <person name="Larsen P.A."/>
            <person name="Fountain-Jones N.M."/>
            <person name="Garbe J.R."/>
            <person name="Macchietto M.G."/>
            <person name="Kania S.A."/>
            <person name="Gerhold R.W."/>
            <person name="Richards J.E."/>
            <person name="Wolf T.M."/>
        </authorList>
    </citation>
    <scope>NUCLEOTIDE SEQUENCE</scope>
    <source>
        <strain evidence="1">MNPRO001-30</strain>
        <tissue evidence="1">Meninges</tissue>
    </source>
</reference>
<name>A0AAD5MHT7_PARTN</name>
<dbReference type="Proteomes" id="UP001196413">
    <property type="component" value="Unassembled WGS sequence"/>
</dbReference>
<dbReference type="EMBL" id="JAHQIW010000671">
    <property type="protein sequence ID" value="KAJ1349476.1"/>
    <property type="molecule type" value="Genomic_DNA"/>
</dbReference>
<dbReference type="Pfam" id="PF00235">
    <property type="entry name" value="Profilin"/>
    <property type="match status" value="1"/>
</dbReference>
<evidence type="ECO:0000313" key="1">
    <source>
        <dbReference type="EMBL" id="KAJ1349476.1"/>
    </source>
</evidence>
<dbReference type="SUPFAM" id="SSF55770">
    <property type="entry name" value="Profilin (actin-binding protein)"/>
    <property type="match status" value="1"/>
</dbReference>
<dbReference type="InterPro" id="IPR048278">
    <property type="entry name" value="PFN"/>
</dbReference>
<dbReference type="InterPro" id="IPR036140">
    <property type="entry name" value="PFN_sf"/>
</dbReference>
<protein>
    <submittedName>
        <fullName evidence="1">Profilin-2</fullName>
    </submittedName>
</protein>
<sequence length="80" mass="8748">MVKIIMTGATRVSERGSWRERSLGKDVRLDAYINTITGASPAIKRAAIVDGTNGSVWARTQDANTFSATEAELKKFVLTF</sequence>
<accession>A0AAD5MHT7</accession>